<evidence type="ECO:0000313" key="1">
    <source>
        <dbReference type="EMBL" id="AGS81932.1"/>
    </source>
</evidence>
<accession>S5VV27</accession>
<organism evidence="1 2">
    <name type="scientific">Pseudomonas phage PaBG</name>
    <dbReference type="NCBI Taxonomy" id="1335230"/>
    <lineage>
        <taxon>Viruses</taxon>
        <taxon>Duplodnaviria</taxon>
        <taxon>Heunggongvirae</taxon>
        <taxon>Uroviricota</taxon>
        <taxon>Caudoviricetes</taxon>
        <taxon>Baikalvirus</taxon>
        <taxon>Baikalvirus PaBG</taxon>
    </lineage>
</organism>
<dbReference type="RefSeq" id="YP_008433379.1">
    <property type="nucleotide sequence ID" value="NC_022096.1"/>
</dbReference>
<dbReference type="GeneID" id="16574734"/>
<dbReference type="Proteomes" id="UP000015545">
    <property type="component" value="Segment"/>
</dbReference>
<sequence length="154" mass="17296">MSLPISIRDDVGAPAFDLRTRLEQTTVENVVIEAIENIKAQAIFEPHDLVTRCCMEAALRDMLCHLLTMRVVHTVTAAVFTDYSIRSLPKGAARVTFTGRRLIGSGTLTYQKDFQFEGGLLPVWAKQQIRDGIGMVSLSHYAKLYSSDIIFRMF</sequence>
<evidence type="ECO:0000313" key="2">
    <source>
        <dbReference type="Proteomes" id="UP000015545"/>
    </source>
</evidence>
<gene>
    <name evidence="1" type="ORF">PaBG_00048</name>
</gene>
<reference evidence="1 2" key="1">
    <citation type="journal article" date="2014" name="Genome Announc.">
        <title>Complete Genome Sequence of the Novel Giant Pseudomonas Phage PaBG.</title>
        <authorList>
            <person name="Sykilinda N.N."/>
            <person name="Bondar A.A."/>
            <person name="Gorshkova A.S."/>
            <person name="Kurochkina L.P."/>
            <person name="Kulikov E.E."/>
            <person name="Shneider M.M."/>
            <person name="Kadykov V.A."/>
            <person name="Solovjeva N.V."/>
            <person name="Kabilov M.R."/>
            <person name="Mesyanzhinov V.V."/>
            <person name="Vlassov V.V."/>
            <person name="Drukker V.V."/>
            <person name="Miroshnikov K.A."/>
        </authorList>
    </citation>
    <scope>NUCLEOTIDE SEQUENCE [LARGE SCALE GENOMIC DNA]</scope>
</reference>
<dbReference type="EMBL" id="KF147891">
    <property type="protein sequence ID" value="AGS81932.1"/>
    <property type="molecule type" value="Genomic_DNA"/>
</dbReference>
<name>S5VV27_9CAUD</name>
<keyword evidence="2" id="KW-1185">Reference proteome</keyword>
<dbReference type="KEGG" id="vg:16574734"/>
<protein>
    <submittedName>
        <fullName evidence="1">Uncharacterized protein</fullName>
    </submittedName>
</protein>
<proteinExistence type="predicted"/>